<dbReference type="PANTHER" id="PTHR47723:SF22">
    <property type="entry name" value="RNASE H TYPE-1 DOMAIN-CONTAINING PROTEIN"/>
    <property type="match status" value="1"/>
</dbReference>
<feature type="domain" description="RNase H type-1" evidence="1">
    <location>
        <begin position="248"/>
        <end position="339"/>
    </location>
</feature>
<name>A0AAD9XAE4_9ROSI</name>
<dbReference type="InterPro" id="IPR053151">
    <property type="entry name" value="RNase_H-like"/>
</dbReference>
<reference evidence="2" key="1">
    <citation type="journal article" date="2023" name="Plant J.">
        <title>Genome sequences and population genomics provide insights into the demographic history, inbreeding, and mutation load of two 'living fossil' tree species of Dipteronia.</title>
        <authorList>
            <person name="Feng Y."/>
            <person name="Comes H.P."/>
            <person name="Chen J."/>
            <person name="Zhu S."/>
            <person name="Lu R."/>
            <person name="Zhang X."/>
            <person name="Li P."/>
            <person name="Qiu J."/>
            <person name="Olsen K.M."/>
            <person name="Qiu Y."/>
        </authorList>
    </citation>
    <scope>NUCLEOTIDE SEQUENCE</scope>
    <source>
        <strain evidence="2">KIB01</strain>
    </source>
</reference>
<evidence type="ECO:0000313" key="3">
    <source>
        <dbReference type="Proteomes" id="UP001280121"/>
    </source>
</evidence>
<dbReference type="GO" id="GO:0003676">
    <property type="term" value="F:nucleic acid binding"/>
    <property type="evidence" value="ECO:0007669"/>
    <property type="project" value="InterPro"/>
</dbReference>
<dbReference type="InterPro" id="IPR044730">
    <property type="entry name" value="RNase_H-like_dom_plant"/>
</dbReference>
<dbReference type="InterPro" id="IPR026960">
    <property type="entry name" value="RVT-Znf"/>
</dbReference>
<dbReference type="PROSITE" id="PS50879">
    <property type="entry name" value="RNASE_H_1"/>
    <property type="match status" value="1"/>
</dbReference>
<comment type="caution">
    <text evidence="2">The sequence shown here is derived from an EMBL/GenBank/DDBJ whole genome shotgun (WGS) entry which is preliminary data.</text>
</comment>
<evidence type="ECO:0000259" key="1">
    <source>
        <dbReference type="PROSITE" id="PS50879"/>
    </source>
</evidence>
<dbReference type="Pfam" id="PF13456">
    <property type="entry name" value="RVT_3"/>
    <property type="match status" value="1"/>
</dbReference>
<dbReference type="CDD" id="cd06222">
    <property type="entry name" value="RNase_H_like"/>
    <property type="match status" value="1"/>
</dbReference>
<evidence type="ECO:0000313" key="2">
    <source>
        <dbReference type="EMBL" id="KAK2655849.1"/>
    </source>
</evidence>
<sequence length="339" mass="39280">MSKGGRLVMIKGVQSNLPTYYMSAFEIPKGVAAKEKLQRNFVWGDAKWIWRFGREDISLWKKVICAKYGLDVKALQWDWKGSNSASSFIKAVGRLWTKGSRSGDQLKKGLRVVVGNGERVKLWDDILYNSFSLKRRSYEEENTEDDVDHSFVWQGICPPKVKVFLWNLYRGRVLVKDVLWKFGVNQQTSLNCLLCREEVETVDHPFLLCHWAWKLWTRCMNWWEDIQERCVENRPRKYNRSDEWKHPQRDDLMFNVDGSIRGSPGWAGMGGVLRDSRGKVLCMFSFCLGVTDSNSVEIFVILRACHLDSMNQSLVNRKVTIVSDSKTAVSWINGNDFEA</sequence>
<gene>
    <name evidence="2" type="ORF">Ddye_008901</name>
</gene>
<dbReference type="SUPFAM" id="SSF53098">
    <property type="entry name" value="Ribonuclease H-like"/>
    <property type="match status" value="1"/>
</dbReference>
<dbReference type="EMBL" id="JANJYI010000003">
    <property type="protein sequence ID" value="KAK2655849.1"/>
    <property type="molecule type" value="Genomic_DNA"/>
</dbReference>
<dbReference type="InterPro" id="IPR002156">
    <property type="entry name" value="RNaseH_domain"/>
</dbReference>
<accession>A0AAD9XAE4</accession>
<dbReference type="InterPro" id="IPR012337">
    <property type="entry name" value="RNaseH-like_sf"/>
</dbReference>
<dbReference type="AlphaFoldDB" id="A0AAD9XAE4"/>
<protein>
    <recommendedName>
        <fullName evidence="1">RNase H type-1 domain-containing protein</fullName>
    </recommendedName>
</protein>
<dbReference type="Gene3D" id="3.30.420.10">
    <property type="entry name" value="Ribonuclease H-like superfamily/Ribonuclease H"/>
    <property type="match status" value="1"/>
</dbReference>
<dbReference type="Proteomes" id="UP001280121">
    <property type="component" value="Unassembled WGS sequence"/>
</dbReference>
<keyword evidence="3" id="KW-1185">Reference proteome</keyword>
<organism evidence="2 3">
    <name type="scientific">Dipteronia dyeriana</name>
    <dbReference type="NCBI Taxonomy" id="168575"/>
    <lineage>
        <taxon>Eukaryota</taxon>
        <taxon>Viridiplantae</taxon>
        <taxon>Streptophyta</taxon>
        <taxon>Embryophyta</taxon>
        <taxon>Tracheophyta</taxon>
        <taxon>Spermatophyta</taxon>
        <taxon>Magnoliopsida</taxon>
        <taxon>eudicotyledons</taxon>
        <taxon>Gunneridae</taxon>
        <taxon>Pentapetalae</taxon>
        <taxon>rosids</taxon>
        <taxon>malvids</taxon>
        <taxon>Sapindales</taxon>
        <taxon>Sapindaceae</taxon>
        <taxon>Hippocastanoideae</taxon>
        <taxon>Acereae</taxon>
        <taxon>Dipteronia</taxon>
    </lineage>
</organism>
<dbReference type="GO" id="GO:0004523">
    <property type="term" value="F:RNA-DNA hybrid ribonuclease activity"/>
    <property type="evidence" value="ECO:0007669"/>
    <property type="project" value="InterPro"/>
</dbReference>
<dbReference type="InterPro" id="IPR036397">
    <property type="entry name" value="RNaseH_sf"/>
</dbReference>
<proteinExistence type="predicted"/>
<dbReference type="PANTHER" id="PTHR47723">
    <property type="entry name" value="OS05G0353850 PROTEIN"/>
    <property type="match status" value="1"/>
</dbReference>
<dbReference type="Pfam" id="PF13966">
    <property type="entry name" value="zf-RVT"/>
    <property type="match status" value="1"/>
</dbReference>